<reference evidence="2" key="1">
    <citation type="journal article" date="2022" name="Front. Genet.">
        <title>Chromosome-Scale Assembly of the Dendrobium nobile Genome Provides Insights Into the Molecular Mechanism of the Biosynthesis of the Medicinal Active Ingredient of Dendrobium.</title>
        <authorList>
            <person name="Xu Q."/>
            <person name="Niu S.-C."/>
            <person name="Li K.-L."/>
            <person name="Zheng P.-J."/>
            <person name="Zhang X.-J."/>
            <person name="Jia Y."/>
            <person name="Liu Y."/>
            <person name="Niu Y.-X."/>
            <person name="Yu L.-H."/>
            <person name="Chen D.-F."/>
            <person name="Zhang G.-Q."/>
        </authorList>
    </citation>
    <scope>NUCLEOTIDE SEQUENCE</scope>
    <source>
        <tissue evidence="2">Leaf</tissue>
    </source>
</reference>
<dbReference type="EMBL" id="JAGYWB010000019">
    <property type="protein sequence ID" value="KAI0489250.1"/>
    <property type="molecule type" value="Genomic_DNA"/>
</dbReference>
<keyword evidence="3" id="KW-1185">Reference proteome</keyword>
<dbReference type="Proteomes" id="UP000829196">
    <property type="component" value="Unassembled WGS sequence"/>
</dbReference>
<evidence type="ECO:0000313" key="3">
    <source>
        <dbReference type="Proteomes" id="UP000829196"/>
    </source>
</evidence>
<comment type="caution">
    <text evidence="2">The sequence shown here is derived from an EMBL/GenBank/DDBJ whole genome shotgun (WGS) entry which is preliminary data.</text>
</comment>
<name>A0A8T3A5H1_DENNO</name>
<accession>A0A8T3A5H1</accession>
<sequence length="70" mass="7783">MLSPPSMRIPPAAPAPLHSRTRSQNRSCSPFKGASSKIQRKSFLLTKMQNTAQKKRTQYDMASHKADILG</sequence>
<proteinExistence type="predicted"/>
<dbReference type="SMR" id="A0A8T3A5H1"/>
<evidence type="ECO:0000313" key="2">
    <source>
        <dbReference type="EMBL" id="KAI0489250.1"/>
    </source>
</evidence>
<feature type="region of interest" description="Disordered" evidence="1">
    <location>
        <begin position="1"/>
        <end position="70"/>
    </location>
</feature>
<dbReference type="AlphaFoldDB" id="A0A8T3A5H1"/>
<evidence type="ECO:0000256" key="1">
    <source>
        <dbReference type="SAM" id="MobiDB-lite"/>
    </source>
</evidence>
<gene>
    <name evidence="2" type="ORF">KFK09_029092</name>
</gene>
<organism evidence="2 3">
    <name type="scientific">Dendrobium nobile</name>
    <name type="common">Orchid</name>
    <dbReference type="NCBI Taxonomy" id="94219"/>
    <lineage>
        <taxon>Eukaryota</taxon>
        <taxon>Viridiplantae</taxon>
        <taxon>Streptophyta</taxon>
        <taxon>Embryophyta</taxon>
        <taxon>Tracheophyta</taxon>
        <taxon>Spermatophyta</taxon>
        <taxon>Magnoliopsida</taxon>
        <taxon>Liliopsida</taxon>
        <taxon>Asparagales</taxon>
        <taxon>Orchidaceae</taxon>
        <taxon>Epidendroideae</taxon>
        <taxon>Malaxideae</taxon>
        <taxon>Dendrobiinae</taxon>
        <taxon>Dendrobium</taxon>
    </lineage>
</organism>
<protein>
    <submittedName>
        <fullName evidence="2">Uncharacterized protein</fullName>
    </submittedName>
</protein>